<keyword evidence="5" id="KW-1185">Reference proteome</keyword>
<feature type="domain" description="Heterokaryon incompatibility" evidence="2">
    <location>
        <begin position="788"/>
        <end position="937"/>
    </location>
</feature>
<dbReference type="GeneID" id="67016314"/>
<evidence type="ECO:0000313" key="5">
    <source>
        <dbReference type="Proteomes" id="UP000676310"/>
    </source>
</evidence>
<organism evidence="4 5">
    <name type="scientific">Alternaria atra</name>
    <dbReference type="NCBI Taxonomy" id="119953"/>
    <lineage>
        <taxon>Eukaryota</taxon>
        <taxon>Fungi</taxon>
        <taxon>Dikarya</taxon>
        <taxon>Ascomycota</taxon>
        <taxon>Pezizomycotina</taxon>
        <taxon>Dothideomycetes</taxon>
        <taxon>Pleosporomycetidae</taxon>
        <taxon>Pleosporales</taxon>
        <taxon>Pleosporineae</taxon>
        <taxon>Pleosporaceae</taxon>
        <taxon>Alternaria</taxon>
        <taxon>Alternaria sect. Ulocladioides</taxon>
    </lineage>
</organism>
<dbReference type="OrthoDB" id="5125733at2759"/>
<dbReference type="PANTHER" id="PTHR33112:SF16">
    <property type="entry name" value="HETEROKARYON INCOMPATIBILITY DOMAIN-CONTAINING PROTEIN"/>
    <property type="match status" value="1"/>
</dbReference>
<reference evidence="4" key="1">
    <citation type="submission" date="2021-05" db="EMBL/GenBank/DDBJ databases">
        <authorList>
            <person name="Stam R."/>
        </authorList>
    </citation>
    <scope>NUCLEOTIDE SEQUENCE</scope>
    <source>
        <strain evidence="4">CS162</strain>
    </source>
</reference>
<evidence type="ECO:0000259" key="2">
    <source>
        <dbReference type="Pfam" id="PF06985"/>
    </source>
</evidence>
<dbReference type="Proteomes" id="UP000676310">
    <property type="component" value="Unassembled WGS sequence"/>
</dbReference>
<dbReference type="PANTHER" id="PTHR33112">
    <property type="entry name" value="DOMAIN PROTEIN, PUTATIVE-RELATED"/>
    <property type="match status" value="1"/>
</dbReference>
<feature type="domain" description="2EXR" evidence="3">
    <location>
        <begin position="311"/>
        <end position="399"/>
    </location>
</feature>
<evidence type="ECO:0008006" key="6">
    <source>
        <dbReference type="Google" id="ProtNLM"/>
    </source>
</evidence>
<gene>
    <name evidence="4" type="ORF">ALTATR162_LOCUS4626</name>
</gene>
<evidence type="ECO:0000313" key="4">
    <source>
        <dbReference type="EMBL" id="CAG5156833.1"/>
    </source>
</evidence>
<evidence type="ECO:0000256" key="1">
    <source>
        <dbReference type="SAM" id="MobiDB-lite"/>
    </source>
</evidence>
<protein>
    <recommendedName>
        <fullName evidence="6">Heterokaryon incompatibility domain-containing protein</fullName>
    </recommendedName>
</protein>
<dbReference type="InterPro" id="IPR010730">
    <property type="entry name" value="HET"/>
</dbReference>
<sequence>MLLPMAAEPSKRFCTVGPSPWDSLFSSKANEDPQHPQDDAQLHLDAMRQPTDHVQQLPGADKTDDGLAAEAHAGLWVNRINNTYSNETHAANGDTDMPLPLLESCCLMPFRQSINQEQLLCDSCGVVFFDENTKIDNSFKTGPSGSLFRGTNFMGRQRSLSIMNQGGQIHDSHSYNETYLRRYRHFTQPPSSSSINYQPFVDMGRSTDSVNQQRPRDRPKSHTRSPPCFDAPIPKVNNSLQETEEHEDKSPTMVAKVPRWPRQIGVSEREYCTICMKWKKCKVHSKECTLCHKFHSKEHTTIECMVGVSKFPKFMDLASELRKRIYAFALDTDRPIKPHLCDYEDEAIQFHDENQKDHFATSDLLGITRINKQTRAEALPIFYSTNTFEVGPDTTTYFDRLAYLGRFDMIRHVCFSIETRNESASPSILRRMNQYIKEADAFERVLAEPLGLRLLPLKLHPQYLYGGIPELNTLIALMKLTSSLTSEDEYKDKADTTFHSRLVVPVPSASAFASFDRLKWFPAVMYGLGIRIHYVENVSFSSVPGGVVEITWHQRFQKKDFGDIPDYINPIDTTGQTAVYKRALELDPELEQKQRPRGWTYLRTTCVGDISDWFDIATEGGGVGYGSLLIHDLENRPSYIRVSQEVNLDVAPVWLLLPGSEDIYTTKKFSLFLEKKTPGLLEPVETTAVEFRNRFDTSPPNFFQSVKLEPLLNPVPLKQLKAWFHSCNTEHAKCCAIQKDVALPTRVLDLEAMPRADMMIEHVNEWQDLFLQSECRLVETTAGQLGKYATLSYCWGSGLPFMTTKETLSARKTGIGFQSLPKTLQDAAMIARYLGLRYIWIDCLAIGMNAIQDDAADWEKESAVMADIYSRSYINIAASNASHCGAGFLGPRKMPLTERVHIRDDEGDLELYFVAQQSRNYGPARDPLYQRAWVLQEQLLPPRSIHFGSDNMLWRCPNGIEHEEQRKYWTHLYTLSAVVTCIGLPPGASLGQDAWFQLVRDYTSRGITYSKDKFPAISGVMTVLQRMTGDTSYAGLWKRNFPKWLLWIPKNDVTPFQRPATWTAPSWSFMSGDGPVDYSLGALTTDMNASLREFCATLEECSVTPKGLNPLGELAAGFARINGPITTITDISRDPVQHTYRSCGIRLRDQEDHPARVVFDVETHEHCDVLVIAPTFGIAIICTNAERSEYIRVGLVVIQRVDINETKGEPRNWYPEASNYPEPRSIVLL</sequence>
<dbReference type="AlphaFoldDB" id="A0A8J2MZB5"/>
<proteinExistence type="predicted"/>
<dbReference type="EMBL" id="CAJRGZ010000017">
    <property type="protein sequence ID" value="CAG5156833.1"/>
    <property type="molecule type" value="Genomic_DNA"/>
</dbReference>
<dbReference type="RefSeq" id="XP_043168176.1">
    <property type="nucleotide sequence ID" value="XM_043312241.1"/>
</dbReference>
<feature type="region of interest" description="Disordered" evidence="1">
    <location>
        <begin position="189"/>
        <end position="235"/>
    </location>
</feature>
<accession>A0A8J2MZB5</accession>
<name>A0A8J2MZB5_9PLEO</name>
<dbReference type="Pfam" id="PF06985">
    <property type="entry name" value="HET"/>
    <property type="match status" value="1"/>
</dbReference>
<dbReference type="InterPro" id="IPR045518">
    <property type="entry name" value="2EXR"/>
</dbReference>
<comment type="caution">
    <text evidence="4">The sequence shown here is derived from an EMBL/GenBank/DDBJ whole genome shotgun (WGS) entry which is preliminary data.</text>
</comment>
<evidence type="ECO:0000259" key="3">
    <source>
        <dbReference type="Pfam" id="PF20150"/>
    </source>
</evidence>
<dbReference type="Pfam" id="PF20150">
    <property type="entry name" value="2EXR"/>
    <property type="match status" value="1"/>
</dbReference>